<feature type="domain" description="Alkyl hydroperoxide reductase subunit C/ Thiol specific antioxidant" evidence="1">
    <location>
        <begin position="1"/>
        <end position="82"/>
    </location>
</feature>
<organism evidence="2 3">
    <name type="scientific">Gaopeijia maritima</name>
    <dbReference type="NCBI Taxonomy" id="3119007"/>
    <lineage>
        <taxon>Bacteria</taxon>
        <taxon>Pseudomonadati</taxon>
        <taxon>Gemmatimonadota</taxon>
        <taxon>Longimicrobiia</taxon>
        <taxon>Gaopeijiales</taxon>
        <taxon>Gaopeijiaceae</taxon>
        <taxon>Gaopeijia</taxon>
    </lineage>
</organism>
<gene>
    <name evidence="2" type="ORF">WI372_17510</name>
</gene>
<dbReference type="CDD" id="cd02971">
    <property type="entry name" value="PRX_family"/>
    <property type="match status" value="1"/>
</dbReference>
<accession>A0ABU9EDG7</accession>
<comment type="caution">
    <text evidence="2">The sequence shown here is derived from an EMBL/GenBank/DDBJ whole genome shotgun (WGS) entry which is preliminary data.</text>
</comment>
<dbReference type="Gene3D" id="3.40.30.10">
    <property type="entry name" value="Glutaredoxin"/>
    <property type="match status" value="1"/>
</dbReference>
<dbReference type="EMBL" id="JBBHLI010000015">
    <property type="protein sequence ID" value="MEK9502798.1"/>
    <property type="molecule type" value="Genomic_DNA"/>
</dbReference>
<evidence type="ECO:0000259" key="1">
    <source>
        <dbReference type="Pfam" id="PF00578"/>
    </source>
</evidence>
<dbReference type="InterPro" id="IPR036249">
    <property type="entry name" value="Thioredoxin-like_sf"/>
</dbReference>
<evidence type="ECO:0000313" key="2">
    <source>
        <dbReference type="EMBL" id="MEK9502798.1"/>
    </source>
</evidence>
<sequence>MQAYRDQYASLFKDGRNVVLIGISSDTPEELASWAKDDDFQFLFGSDPGSAGYAAFGGDPRDNGMVGSRAVIVVAPDGTISHVMPTFNQVDPAAYDELSAAIDAVTPDPDDEGGE</sequence>
<dbReference type="RefSeq" id="WP_405281101.1">
    <property type="nucleotide sequence ID" value="NZ_CP144380.1"/>
</dbReference>
<dbReference type="InterPro" id="IPR000866">
    <property type="entry name" value="AhpC/TSA"/>
</dbReference>
<name>A0ABU9EDG7_9BACT</name>
<dbReference type="Proteomes" id="UP001484239">
    <property type="component" value="Unassembled WGS sequence"/>
</dbReference>
<dbReference type="Pfam" id="PF00578">
    <property type="entry name" value="AhpC-TSA"/>
    <property type="match status" value="1"/>
</dbReference>
<reference evidence="2 3" key="1">
    <citation type="submission" date="2024-02" db="EMBL/GenBank/DDBJ databases">
        <title>A novel Gemmatimonadota bacterium.</title>
        <authorList>
            <person name="Du Z.-J."/>
            <person name="Ye Y.-Q."/>
        </authorList>
    </citation>
    <scope>NUCLEOTIDE SEQUENCE [LARGE SCALE GENOMIC DNA]</scope>
    <source>
        <strain evidence="2 3">DH-20</strain>
    </source>
</reference>
<dbReference type="SUPFAM" id="SSF52833">
    <property type="entry name" value="Thioredoxin-like"/>
    <property type="match status" value="1"/>
</dbReference>
<evidence type="ECO:0000313" key="3">
    <source>
        <dbReference type="Proteomes" id="UP001484239"/>
    </source>
</evidence>
<protein>
    <submittedName>
        <fullName evidence="2">Redoxin domain-containing protein</fullName>
    </submittedName>
</protein>
<proteinExistence type="predicted"/>
<keyword evidence="3" id="KW-1185">Reference proteome</keyword>